<dbReference type="GO" id="GO:0017111">
    <property type="term" value="F:ribonucleoside triphosphate phosphatase activity"/>
    <property type="evidence" value="ECO:0007669"/>
    <property type="project" value="InterPro"/>
</dbReference>
<organism evidence="5 6">
    <name type="scientific">Candidatus Thermokryptus mobilis</name>
    <dbReference type="NCBI Taxonomy" id="1643428"/>
    <lineage>
        <taxon>Bacteria</taxon>
        <taxon>Pseudomonadati</taxon>
        <taxon>Candidatus Kryptoniota</taxon>
        <taxon>Candidatus Thermokryptus</taxon>
    </lineage>
</organism>
<dbReference type="Gene3D" id="3.40.50.300">
    <property type="entry name" value="P-loop containing nucleotide triphosphate hydrolases"/>
    <property type="match status" value="1"/>
</dbReference>
<dbReference type="STRING" id="1643428.GCA_001442855_00529"/>
<dbReference type="PANTHER" id="PTHR43146">
    <property type="entry name" value="CANCER-RELATED NUCLEOSIDE-TRIPHOSPHATASE"/>
    <property type="match status" value="1"/>
</dbReference>
<evidence type="ECO:0000256" key="1">
    <source>
        <dbReference type="ARBA" id="ARBA00022741"/>
    </source>
</evidence>
<dbReference type="SUPFAM" id="SSF52540">
    <property type="entry name" value="P-loop containing nucleoside triphosphate hydrolases"/>
    <property type="match status" value="1"/>
</dbReference>
<dbReference type="HAMAP" id="MF_00796">
    <property type="entry name" value="NTPase_1"/>
    <property type="match status" value="1"/>
</dbReference>
<protein>
    <submittedName>
        <fullName evidence="5">Nucleoside-triphosphatase</fullName>
    </submittedName>
</protein>
<dbReference type="SMART" id="SM00382">
    <property type="entry name" value="AAA"/>
    <property type="match status" value="1"/>
</dbReference>
<accession>A0A0S4MYP8</accession>
<gene>
    <name evidence="5" type="ORF">JGI1_00544</name>
</gene>
<dbReference type="PANTHER" id="PTHR43146:SF1">
    <property type="entry name" value="CANCER-RELATED NUCLEOSIDE-TRIPHOSPHATASE"/>
    <property type="match status" value="1"/>
</dbReference>
<dbReference type="Pfam" id="PF03266">
    <property type="entry name" value="NTPase_1"/>
    <property type="match status" value="1"/>
</dbReference>
<dbReference type="RefSeq" id="WP_140944338.1">
    <property type="nucleotide sequence ID" value="NZ_FAOO01000003.1"/>
</dbReference>
<dbReference type="InterPro" id="IPR003593">
    <property type="entry name" value="AAA+_ATPase"/>
</dbReference>
<keyword evidence="3" id="KW-0067">ATP-binding</keyword>
<dbReference type="InterPro" id="IPR004948">
    <property type="entry name" value="Nuc-triphosphatase_THEP1"/>
</dbReference>
<evidence type="ECO:0000313" key="5">
    <source>
        <dbReference type="EMBL" id="CUU02637.1"/>
    </source>
</evidence>
<reference evidence="6" key="1">
    <citation type="submission" date="2015-11" db="EMBL/GenBank/DDBJ databases">
        <authorList>
            <person name="Varghese N."/>
        </authorList>
    </citation>
    <scope>NUCLEOTIDE SEQUENCE [LARGE SCALE GENOMIC DNA]</scope>
</reference>
<keyword evidence="2" id="KW-0378">Hydrolase</keyword>
<keyword evidence="1" id="KW-0547">Nucleotide-binding</keyword>
<evidence type="ECO:0000259" key="4">
    <source>
        <dbReference type="SMART" id="SM00382"/>
    </source>
</evidence>
<dbReference type="Proteomes" id="UP000320623">
    <property type="component" value="Unassembled WGS sequence"/>
</dbReference>
<evidence type="ECO:0000256" key="3">
    <source>
        <dbReference type="ARBA" id="ARBA00022840"/>
    </source>
</evidence>
<keyword evidence="6" id="KW-1185">Reference proteome</keyword>
<dbReference type="EMBL" id="FAOO01000003">
    <property type="protein sequence ID" value="CUU02637.1"/>
    <property type="molecule type" value="Genomic_DNA"/>
</dbReference>
<evidence type="ECO:0000313" key="6">
    <source>
        <dbReference type="Proteomes" id="UP000320623"/>
    </source>
</evidence>
<dbReference type="OrthoDB" id="9786803at2"/>
<evidence type="ECO:0000256" key="2">
    <source>
        <dbReference type="ARBA" id="ARBA00022801"/>
    </source>
</evidence>
<dbReference type="GO" id="GO:0005524">
    <property type="term" value="F:ATP binding"/>
    <property type="evidence" value="ECO:0007669"/>
    <property type="project" value="UniProtKB-KW"/>
</dbReference>
<dbReference type="AlphaFoldDB" id="A0A0S4MYP8"/>
<dbReference type="NCBIfam" id="NF010248">
    <property type="entry name" value="PRK13695.1"/>
    <property type="match status" value="1"/>
</dbReference>
<proteinExistence type="inferred from homology"/>
<dbReference type="InterPro" id="IPR027417">
    <property type="entry name" value="P-loop_NTPase"/>
</dbReference>
<feature type="domain" description="AAA+ ATPase" evidence="4">
    <location>
        <begin position="1"/>
        <end position="152"/>
    </location>
</feature>
<name>A0A0S4MYP8_9BACT</name>
<sequence length="181" mass="20383">MKKKILITSPPGTGKTTAIKKFIDLAKENFKMSGFLTEEIRDKLGKRTGFKILTLDGKIGILADINLKSPYKVGKYGVNIKDIENIAIPSIDADTEVIVIDEIGKMECYSKTFVRKVFSLLDSDKILVGTIKEKGDEIIDKIKSHQDVELIKLTIENRDEIPMMIFERVKKILQGAQKRAI</sequence>